<dbReference type="EC" id="2.4.-.-" evidence="1"/>
<comment type="caution">
    <text evidence="1">The sequence shown here is derived from an EMBL/GenBank/DDBJ whole genome shotgun (WGS) entry which is preliminary data.</text>
</comment>
<accession>A0ABT5KNR6</accession>
<keyword evidence="1" id="KW-0808">Transferase</keyword>
<proteinExistence type="predicted"/>
<organism evidence="1 2">
    <name type="scientific">Roseateles koreensis</name>
    <dbReference type="NCBI Taxonomy" id="2987526"/>
    <lineage>
        <taxon>Bacteria</taxon>
        <taxon>Pseudomonadati</taxon>
        <taxon>Pseudomonadota</taxon>
        <taxon>Betaproteobacteria</taxon>
        <taxon>Burkholderiales</taxon>
        <taxon>Sphaerotilaceae</taxon>
        <taxon>Roseateles</taxon>
    </lineage>
</organism>
<dbReference type="SUPFAM" id="SSF53756">
    <property type="entry name" value="UDP-Glycosyltransferase/glycogen phosphorylase"/>
    <property type="match status" value="1"/>
</dbReference>
<evidence type="ECO:0000313" key="2">
    <source>
        <dbReference type="Proteomes" id="UP001219862"/>
    </source>
</evidence>
<dbReference type="EMBL" id="JAQQXS010000003">
    <property type="protein sequence ID" value="MDC8784486.1"/>
    <property type="molecule type" value="Genomic_DNA"/>
</dbReference>
<dbReference type="GO" id="GO:0016757">
    <property type="term" value="F:glycosyltransferase activity"/>
    <property type="evidence" value="ECO:0007669"/>
    <property type="project" value="UniProtKB-KW"/>
</dbReference>
<protein>
    <submittedName>
        <fullName evidence="1">Glycosyltransferase</fullName>
        <ecNumber evidence="1">2.4.-.-</ecNumber>
    </submittedName>
</protein>
<name>A0ABT5KNR6_9BURK</name>
<keyword evidence="1" id="KW-0328">Glycosyltransferase</keyword>
<keyword evidence="2" id="KW-1185">Reference proteome</keyword>
<evidence type="ECO:0000313" key="1">
    <source>
        <dbReference type="EMBL" id="MDC8784486.1"/>
    </source>
</evidence>
<sequence>MRVLILLRDLSLNGITSYNRILAGELRAQGHTVFVLPSGADMPSDNRFGWPLLHPCLEPLVRGAIARLMPDVIVVNHYTQARVAHRLSESLGIPWLAIMHNAHSDRRMREWAQLFSNVSGVVTMCQTLRDKYSDLLRESAGFLAGHKPPIFLSRLPLQRPVAPLARSGGATPETVVRLAYCSRLSGSKGPRCEAWLKAVALLPDHASYRLRVMGGGSQLRQIKQLAGRLGLNVEFTGMVANVLPYLEDVSVMTGAGYAVLEGLVHGCAAVGLGFGGCFGAVTAARLDAAMAVNFGDHAMGRFSTDPAFIAQELQTAIELHRSGQAQAVSERVIALCAPAEIATGLTRFAQRVCQPAYERSLSMAGKSLT</sequence>
<reference evidence="1 2" key="1">
    <citation type="submission" date="2022-10" db="EMBL/GenBank/DDBJ databases">
        <title>paucibacter sp. hw8 Genome sequencing.</title>
        <authorList>
            <person name="Park S."/>
        </authorList>
    </citation>
    <scope>NUCLEOTIDE SEQUENCE [LARGE SCALE GENOMIC DNA]</scope>
    <source>
        <strain evidence="2">hw8</strain>
    </source>
</reference>
<gene>
    <name evidence="1" type="ORF">PRZ01_04695</name>
</gene>
<dbReference type="Gene3D" id="3.40.50.2000">
    <property type="entry name" value="Glycogen Phosphorylase B"/>
    <property type="match status" value="2"/>
</dbReference>
<dbReference type="Proteomes" id="UP001219862">
    <property type="component" value="Unassembled WGS sequence"/>
</dbReference>
<dbReference type="RefSeq" id="WP_273595600.1">
    <property type="nucleotide sequence ID" value="NZ_JAQQXS010000003.1"/>
</dbReference>